<feature type="compositionally biased region" description="Basic and acidic residues" evidence="1">
    <location>
        <begin position="1"/>
        <end position="12"/>
    </location>
</feature>
<accession>A0A846W8W1</accession>
<keyword evidence="4" id="KW-1185">Reference proteome</keyword>
<evidence type="ECO:0000256" key="1">
    <source>
        <dbReference type="SAM" id="MobiDB-lite"/>
    </source>
</evidence>
<keyword evidence="2" id="KW-0472">Membrane</keyword>
<keyword evidence="2" id="KW-1133">Transmembrane helix</keyword>
<feature type="transmembrane region" description="Helical" evidence="2">
    <location>
        <begin position="51"/>
        <end position="70"/>
    </location>
</feature>
<organism evidence="3 4">
    <name type="scientific">Nocardia coubleae</name>
    <dbReference type="NCBI Taxonomy" id="356147"/>
    <lineage>
        <taxon>Bacteria</taxon>
        <taxon>Bacillati</taxon>
        <taxon>Actinomycetota</taxon>
        <taxon>Actinomycetes</taxon>
        <taxon>Mycobacteriales</taxon>
        <taxon>Nocardiaceae</taxon>
        <taxon>Nocardia</taxon>
    </lineage>
</organism>
<dbReference type="NCBIfam" id="TIGR02611">
    <property type="entry name" value="TIGR02611 family protein"/>
    <property type="match status" value="1"/>
</dbReference>
<feature type="region of interest" description="Disordered" evidence="1">
    <location>
        <begin position="1"/>
        <end position="24"/>
    </location>
</feature>
<dbReference type="Proteomes" id="UP000572007">
    <property type="component" value="Unassembled WGS sequence"/>
</dbReference>
<proteinExistence type="predicted"/>
<dbReference type="InterPro" id="IPR019099">
    <property type="entry name" value="Uncharacterised_PGPGW_TM"/>
</dbReference>
<evidence type="ECO:0000313" key="3">
    <source>
        <dbReference type="EMBL" id="NKX89671.1"/>
    </source>
</evidence>
<dbReference type="RefSeq" id="WP_084456439.1">
    <property type="nucleotide sequence ID" value="NZ_JAAXOM010000005.1"/>
</dbReference>
<feature type="transmembrane region" description="Helical" evidence="2">
    <location>
        <begin position="76"/>
        <end position="99"/>
    </location>
</feature>
<dbReference type="Pfam" id="PF09656">
    <property type="entry name" value="PGPGW"/>
    <property type="match status" value="1"/>
</dbReference>
<feature type="transmembrane region" description="Helical" evidence="2">
    <location>
        <begin position="120"/>
        <end position="148"/>
    </location>
</feature>
<protein>
    <submittedName>
        <fullName evidence="3">TIGR02611 family protein</fullName>
    </submittedName>
</protein>
<evidence type="ECO:0000256" key="2">
    <source>
        <dbReference type="SAM" id="Phobius"/>
    </source>
</evidence>
<comment type="caution">
    <text evidence="3">The sequence shown here is derived from an EMBL/GenBank/DDBJ whole genome shotgun (WGS) entry which is preliminary data.</text>
</comment>
<dbReference type="EMBL" id="JAAXOM010000005">
    <property type="protein sequence ID" value="NKX89671.1"/>
    <property type="molecule type" value="Genomic_DNA"/>
</dbReference>
<evidence type="ECO:0000313" key="4">
    <source>
        <dbReference type="Proteomes" id="UP000572007"/>
    </source>
</evidence>
<sequence length="159" mass="17338">MTSEPTADRAESDTVATASGSPGRWDAIKDRGRAFREGIAARPILNAGYRVAVGVIGGLVLIVGIITIPYPGPGWALVFAGFGILATEFMWAHHTLTWVRGKYRIVMDWYTSRGWVIKTLGAVATFALVVVTLWLLGTYSMVGGWIGVDWPWLRSPLMS</sequence>
<dbReference type="AlphaFoldDB" id="A0A846W8W1"/>
<gene>
    <name evidence="3" type="ORF">HGA10_20500</name>
</gene>
<reference evidence="3 4" key="1">
    <citation type="submission" date="2020-04" db="EMBL/GenBank/DDBJ databases">
        <title>MicrobeNet Type strains.</title>
        <authorList>
            <person name="Nicholson A.C."/>
        </authorList>
    </citation>
    <scope>NUCLEOTIDE SEQUENCE [LARGE SCALE GENOMIC DNA]</scope>
    <source>
        <strain evidence="3 4">DSM 44960</strain>
    </source>
</reference>
<keyword evidence="2" id="KW-0812">Transmembrane</keyword>
<dbReference type="InterPro" id="IPR013434">
    <property type="entry name" value="CHP02611"/>
</dbReference>
<name>A0A846W8W1_9NOCA</name>